<proteinExistence type="predicted"/>
<name>A0A6A6AYN9_9PEZI</name>
<reference evidence="2" key="1">
    <citation type="journal article" date="2020" name="Stud. Mycol.">
        <title>101 Dothideomycetes genomes: a test case for predicting lifestyles and emergence of pathogens.</title>
        <authorList>
            <person name="Haridas S."/>
            <person name="Albert R."/>
            <person name="Binder M."/>
            <person name="Bloem J."/>
            <person name="Labutti K."/>
            <person name="Salamov A."/>
            <person name="Andreopoulos B."/>
            <person name="Baker S."/>
            <person name="Barry K."/>
            <person name="Bills G."/>
            <person name="Bluhm B."/>
            <person name="Cannon C."/>
            <person name="Castanera R."/>
            <person name="Culley D."/>
            <person name="Daum C."/>
            <person name="Ezra D."/>
            <person name="Gonzalez J."/>
            <person name="Henrissat B."/>
            <person name="Kuo A."/>
            <person name="Liang C."/>
            <person name="Lipzen A."/>
            <person name="Lutzoni F."/>
            <person name="Magnuson J."/>
            <person name="Mondo S."/>
            <person name="Nolan M."/>
            <person name="Ohm R."/>
            <person name="Pangilinan J."/>
            <person name="Park H.-J."/>
            <person name="Ramirez L."/>
            <person name="Alfaro M."/>
            <person name="Sun H."/>
            <person name="Tritt A."/>
            <person name="Yoshinaga Y."/>
            <person name="Zwiers L.-H."/>
            <person name="Turgeon B."/>
            <person name="Goodwin S."/>
            <person name="Spatafora J."/>
            <person name="Crous P."/>
            <person name="Grigoriev I."/>
        </authorList>
    </citation>
    <scope>NUCLEOTIDE SEQUENCE</scope>
    <source>
        <strain evidence="2">CBS 121167</strain>
    </source>
</reference>
<dbReference type="EMBL" id="ML995535">
    <property type="protein sequence ID" value="KAF2136085.1"/>
    <property type="molecule type" value="Genomic_DNA"/>
</dbReference>
<dbReference type="AlphaFoldDB" id="A0A6A6AYN9"/>
<feature type="compositionally biased region" description="Polar residues" evidence="1">
    <location>
        <begin position="81"/>
        <end position="111"/>
    </location>
</feature>
<evidence type="ECO:0000256" key="1">
    <source>
        <dbReference type="SAM" id="MobiDB-lite"/>
    </source>
</evidence>
<evidence type="ECO:0000313" key="3">
    <source>
        <dbReference type="Proteomes" id="UP000799438"/>
    </source>
</evidence>
<dbReference type="Proteomes" id="UP000799438">
    <property type="component" value="Unassembled WGS sequence"/>
</dbReference>
<keyword evidence="3" id="KW-1185">Reference proteome</keyword>
<accession>A0A6A6AYN9</accession>
<dbReference type="OrthoDB" id="3564692at2759"/>
<feature type="region of interest" description="Disordered" evidence="1">
    <location>
        <begin position="67"/>
        <end position="134"/>
    </location>
</feature>
<evidence type="ECO:0000313" key="2">
    <source>
        <dbReference type="EMBL" id="KAF2136085.1"/>
    </source>
</evidence>
<gene>
    <name evidence="2" type="ORF">K452DRAFT_345027</name>
</gene>
<feature type="non-terminal residue" evidence="2">
    <location>
        <position position="1"/>
    </location>
</feature>
<sequence>LQASLDYLLKAANAEQDTDKTESLLDLLSIFRDYTKTGKIDYSKSILATQVKALENTSRVLQTNVRKLGTPPPIITPTLPSQNPTHRNPQSYASAATRNLPSDQTGFNLVTNRKKPGTTSPPAPKPTLKEHQISFPNPGLDKFFGLLDTRTRLNKAFETAGYRGKTVISGVRLSQNNNIVITGNHGFPASFLLDKIDIIRKIFPQCQAKTNET</sequence>
<dbReference type="GeneID" id="54302948"/>
<protein>
    <submittedName>
        <fullName evidence="2">Uncharacterized protein</fullName>
    </submittedName>
</protein>
<organism evidence="2 3">
    <name type="scientific">Aplosporella prunicola CBS 121167</name>
    <dbReference type="NCBI Taxonomy" id="1176127"/>
    <lineage>
        <taxon>Eukaryota</taxon>
        <taxon>Fungi</taxon>
        <taxon>Dikarya</taxon>
        <taxon>Ascomycota</taxon>
        <taxon>Pezizomycotina</taxon>
        <taxon>Dothideomycetes</taxon>
        <taxon>Dothideomycetes incertae sedis</taxon>
        <taxon>Botryosphaeriales</taxon>
        <taxon>Aplosporellaceae</taxon>
        <taxon>Aplosporella</taxon>
    </lineage>
</organism>
<dbReference type="RefSeq" id="XP_033391803.1">
    <property type="nucleotide sequence ID" value="XM_033545440.1"/>
</dbReference>